<dbReference type="GO" id="GO:0019898">
    <property type="term" value="C:extrinsic component of membrane"/>
    <property type="evidence" value="ECO:0007669"/>
    <property type="project" value="InterPro"/>
</dbReference>
<dbReference type="InterPro" id="IPR006311">
    <property type="entry name" value="TAT_signal"/>
</dbReference>
<name>A0A7S1VC33_9STRA</name>
<gene>
    <name evidence="2" type="ORF">GOCE00092_LOCUS17895</name>
</gene>
<dbReference type="GO" id="GO:0009523">
    <property type="term" value="C:photosystem II"/>
    <property type="evidence" value="ECO:0007669"/>
    <property type="project" value="InterPro"/>
</dbReference>
<reference evidence="2" key="1">
    <citation type="submission" date="2021-01" db="EMBL/GenBank/DDBJ databases">
        <authorList>
            <person name="Corre E."/>
            <person name="Pelletier E."/>
            <person name="Niang G."/>
            <person name="Scheremetjew M."/>
            <person name="Finn R."/>
            <person name="Kale V."/>
            <person name="Holt S."/>
            <person name="Cochrane G."/>
            <person name="Meng A."/>
            <person name="Brown T."/>
            <person name="Cohen L."/>
        </authorList>
    </citation>
    <scope>NUCLEOTIDE SEQUENCE</scope>
    <source>
        <strain evidence="2">CCMP 410</strain>
    </source>
</reference>
<evidence type="ECO:0000313" key="2">
    <source>
        <dbReference type="EMBL" id="CAD9293119.1"/>
    </source>
</evidence>
<protein>
    <submittedName>
        <fullName evidence="2">Uncharacterized protein</fullName>
    </submittedName>
</protein>
<organism evidence="2">
    <name type="scientific">Grammatophora oceanica</name>
    <dbReference type="NCBI Taxonomy" id="210454"/>
    <lineage>
        <taxon>Eukaryota</taxon>
        <taxon>Sar</taxon>
        <taxon>Stramenopiles</taxon>
        <taxon>Ochrophyta</taxon>
        <taxon>Bacillariophyta</taxon>
        <taxon>Fragilariophyceae</taxon>
        <taxon>Fragilariophycidae</taxon>
        <taxon>Rhabdonematales</taxon>
        <taxon>Grammatophoraceae</taxon>
        <taxon>Grammatophora</taxon>
    </lineage>
</organism>
<feature type="signal peptide" evidence="1">
    <location>
        <begin position="1"/>
        <end position="17"/>
    </location>
</feature>
<dbReference type="NCBIfam" id="TIGR01409">
    <property type="entry name" value="TAT_signal_seq"/>
    <property type="match status" value="1"/>
</dbReference>
<dbReference type="EMBL" id="HBGK01034613">
    <property type="protein sequence ID" value="CAD9293119.1"/>
    <property type="molecule type" value="Transcribed_RNA"/>
</dbReference>
<keyword evidence="1" id="KW-0732">Signal</keyword>
<dbReference type="InterPro" id="IPR008797">
    <property type="entry name" value="PSII_PsbQ"/>
</dbReference>
<dbReference type="GO" id="GO:0015979">
    <property type="term" value="P:photosynthesis"/>
    <property type="evidence" value="ECO:0007669"/>
    <property type="project" value="InterPro"/>
</dbReference>
<dbReference type="Pfam" id="PF05757">
    <property type="entry name" value="PsbQ"/>
    <property type="match status" value="1"/>
</dbReference>
<evidence type="ECO:0000256" key="1">
    <source>
        <dbReference type="SAM" id="SignalP"/>
    </source>
</evidence>
<proteinExistence type="predicted"/>
<dbReference type="PROSITE" id="PS51318">
    <property type="entry name" value="TAT"/>
    <property type="match status" value="1"/>
</dbReference>
<dbReference type="GO" id="GO:0005509">
    <property type="term" value="F:calcium ion binding"/>
    <property type="evidence" value="ECO:0007669"/>
    <property type="project" value="InterPro"/>
</dbReference>
<feature type="chain" id="PRO_5031426880" evidence="1">
    <location>
        <begin position="18"/>
        <end position="212"/>
    </location>
</feature>
<accession>A0A7S1VC33</accession>
<dbReference type="InterPro" id="IPR019546">
    <property type="entry name" value="TAT_signal_bac_arc"/>
</dbReference>
<sequence>MKLVATLVASLVCSAGAFVVQQQQRTFGKATALSAQATSRRDFMVQIASTGVASLATAIAAPGAANAAKYGGFGAGSPEVIDPSEAIIDDDVLKSDTVQKALNNLKAYLGGVKKMQEALVANAQTDVGPYVRKNFDFVALRSDLNAVNAAFDEDTQRGTDRLIRAIMQDITEVETANRQPEGVARSDRRLEILVAKLDKLEKAFSDYLAFAA</sequence>
<dbReference type="AlphaFoldDB" id="A0A7S1VC33"/>